<reference evidence="1 2" key="1">
    <citation type="submission" date="2021-06" db="EMBL/GenBank/DDBJ databases">
        <authorList>
            <person name="Palmer J.M."/>
        </authorList>
    </citation>
    <scope>NUCLEOTIDE SEQUENCE [LARGE SCALE GENOMIC DNA]</scope>
    <source>
        <strain evidence="1 2">XR_2019</strain>
        <tissue evidence="1">Muscle</tissue>
    </source>
</reference>
<evidence type="ECO:0000313" key="1">
    <source>
        <dbReference type="EMBL" id="MEQ2270348.1"/>
    </source>
</evidence>
<protein>
    <submittedName>
        <fullName evidence="1">Uncharacterized protein</fullName>
    </submittedName>
</protein>
<comment type="caution">
    <text evidence="1">The sequence shown here is derived from an EMBL/GenBank/DDBJ whole genome shotgun (WGS) entry which is preliminary data.</text>
</comment>
<accession>A0ABV0WL69</accession>
<proteinExistence type="predicted"/>
<name>A0ABV0WL69_9TELE</name>
<evidence type="ECO:0000313" key="2">
    <source>
        <dbReference type="Proteomes" id="UP001444071"/>
    </source>
</evidence>
<gene>
    <name evidence="1" type="ORF">XENORESO_020330</name>
</gene>
<keyword evidence="2" id="KW-1185">Reference proteome</keyword>
<organism evidence="1 2">
    <name type="scientific">Xenotaenia resolanae</name>
    <dbReference type="NCBI Taxonomy" id="208358"/>
    <lineage>
        <taxon>Eukaryota</taxon>
        <taxon>Metazoa</taxon>
        <taxon>Chordata</taxon>
        <taxon>Craniata</taxon>
        <taxon>Vertebrata</taxon>
        <taxon>Euteleostomi</taxon>
        <taxon>Actinopterygii</taxon>
        <taxon>Neopterygii</taxon>
        <taxon>Teleostei</taxon>
        <taxon>Neoteleostei</taxon>
        <taxon>Acanthomorphata</taxon>
        <taxon>Ovalentaria</taxon>
        <taxon>Atherinomorphae</taxon>
        <taxon>Cyprinodontiformes</taxon>
        <taxon>Goodeidae</taxon>
        <taxon>Xenotaenia</taxon>
    </lineage>
</organism>
<sequence length="133" mass="14379">MIWCYFCVTGSQDMKLLTVSKRTTIGGGSRQRPAARNQTACIGPTCPLLHAAILIPLRAKSKPMASQSSAPQLTQHRGCVSGDAKSRLQKYTTFALPVSESGACPGSTQFTELVRALDTFHFREPPLQTRGPS</sequence>
<dbReference type="EMBL" id="JAHRIM010057936">
    <property type="protein sequence ID" value="MEQ2270348.1"/>
    <property type="molecule type" value="Genomic_DNA"/>
</dbReference>
<dbReference type="Proteomes" id="UP001444071">
    <property type="component" value="Unassembled WGS sequence"/>
</dbReference>